<accession>A0A914MWC3</accession>
<evidence type="ECO:0000313" key="3">
    <source>
        <dbReference type="WBParaSite" id="Minc3s02676g31149"/>
    </source>
</evidence>
<name>A0A914MWC3_MELIC</name>
<sequence length="167" mass="19551">MKEIPDFDKIIKIRTKFDNLLTEFTQEKEKNEKEKKLVEDKHKKAMKILEKKMIEEIQQLKSEHENEIKNLKEYFQQLIDEKIKEIKTKEKQKIGVSTSEIKKLGNIGVNFVQIKNKWSSIESKCCSNECINTEKPVGTCIEGNGFANLVDEENIKYIIGEGKVKTW</sequence>
<keyword evidence="2" id="KW-1185">Reference proteome</keyword>
<evidence type="ECO:0000256" key="1">
    <source>
        <dbReference type="SAM" id="Coils"/>
    </source>
</evidence>
<dbReference type="Proteomes" id="UP000887563">
    <property type="component" value="Unplaced"/>
</dbReference>
<evidence type="ECO:0000313" key="2">
    <source>
        <dbReference type="Proteomes" id="UP000887563"/>
    </source>
</evidence>
<keyword evidence="1" id="KW-0175">Coiled coil</keyword>
<protein>
    <submittedName>
        <fullName evidence="3">Candidate secreted effector</fullName>
    </submittedName>
</protein>
<dbReference type="WBParaSite" id="Minc3s02676g31149">
    <property type="protein sequence ID" value="Minc3s02676g31149"/>
    <property type="gene ID" value="Minc3s02676g31149"/>
</dbReference>
<organism evidence="2 3">
    <name type="scientific">Meloidogyne incognita</name>
    <name type="common">Southern root-knot nematode worm</name>
    <name type="synonym">Oxyuris incognita</name>
    <dbReference type="NCBI Taxonomy" id="6306"/>
    <lineage>
        <taxon>Eukaryota</taxon>
        <taxon>Metazoa</taxon>
        <taxon>Ecdysozoa</taxon>
        <taxon>Nematoda</taxon>
        <taxon>Chromadorea</taxon>
        <taxon>Rhabditida</taxon>
        <taxon>Tylenchina</taxon>
        <taxon>Tylenchomorpha</taxon>
        <taxon>Tylenchoidea</taxon>
        <taxon>Meloidogynidae</taxon>
        <taxon>Meloidogyninae</taxon>
        <taxon>Meloidogyne</taxon>
        <taxon>Meloidogyne incognita group</taxon>
    </lineage>
</organism>
<dbReference type="AlphaFoldDB" id="A0A914MWC3"/>
<feature type="coiled-coil region" evidence="1">
    <location>
        <begin position="21"/>
        <end position="81"/>
    </location>
</feature>
<proteinExistence type="predicted"/>
<reference evidence="3" key="1">
    <citation type="submission" date="2022-11" db="UniProtKB">
        <authorList>
            <consortium name="WormBaseParasite"/>
        </authorList>
    </citation>
    <scope>IDENTIFICATION</scope>
</reference>